<dbReference type="KEGG" id="fcz:IMF26_10460"/>
<dbReference type="InterPro" id="IPR027417">
    <property type="entry name" value="P-loop_NTPase"/>
</dbReference>
<dbReference type="AlphaFoldDB" id="A0AAT9LEB5"/>
<dbReference type="SUPFAM" id="SSF52540">
    <property type="entry name" value="P-loop containing nucleoside triphosphate hydrolases"/>
    <property type="match status" value="1"/>
</dbReference>
<dbReference type="InterPro" id="IPR003724">
    <property type="entry name" value="CblAdoTrfase_CobA"/>
</dbReference>
<name>A0AAT9LEB5_9FIRM</name>
<gene>
    <name evidence="1" type="primary">cobO</name>
    <name evidence="1" type="ORF">IMF26_10460</name>
</gene>
<dbReference type="EMBL" id="CP062796">
    <property type="protein sequence ID" value="QUL99716.1"/>
    <property type="molecule type" value="Genomic_DNA"/>
</dbReference>
<proteinExistence type="predicted"/>
<reference evidence="1" key="2">
    <citation type="journal article" date="2023" name="Biology">
        <title>Prokaryotic Life Associated with Coal-Fire Gas Vents Revealed by Metagenomics.</title>
        <authorList>
            <person name="Kadnikov V.V."/>
            <person name="Mardanov A.V."/>
            <person name="Beletsky A.V."/>
            <person name="Karnachuk O.V."/>
            <person name="Ravin N.V."/>
        </authorList>
    </citation>
    <scope>NUCLEOTIDE SEQUENCE</scope>
    <source>
        <strain evidence="1">Bu02</strain>
    </source>
</reference>
<accession>A0AAT9LEB5</accession>
<dbReference type="PANTHER" id="PTHR46638">
    <property type="entry name" value="CORRINOID ADENOSYLTRANSFERASE"/>
    <property type="match status" value="1"/>
</dbReference>
<evidence type="ECO:0000313" key="1">
    <source>
        <dbReference type="EMBL" id="QUL99716.1"/>
    </source>
</evidence>
<dbReference type="GO" id="GO:0005524">
    <property type="term" value="F:ATP binding"/>
    <property type="evidence" value="ECO:0007669"/>
    <property type="project" value="InterPro"/>
</dbReference>
<reference evidence="1" key="1">
    <citation type="submission" date="2020-10" db="EMBL/GenBank/DDBJ databases">
        <authorList>
            <person name="Kadnikov V."/>
            <person name="Beletsky A.V."/>
            <person name="Mardanov A.V."/>
            <person name="Karnachuk O.V."/>
            <person name="Ravin N.V."/>
        </authorList>
    </citation>
    <scope>NUCLEOTIDE SEQUENCE</scope>
    <source>
        <strain evidence="1">Bu02</strain>
    </source>
</reference>
<protein>
    <submittedName>
        <fullName evidence="1">Cob(I)yrinic acid a,c-diamide adenosyltransferase</fullName>
        <ecNumber evidence="1">2.5.1.17</ecNumber>
    </submittedName>
</protein>
<organism evidence="1">
    <name type="scientific">Candidatus Fermentithermobacillus carboniphilus</name>
    <dbReference type="NCBI Taxonomy" id="3085328"/>
    <lineage>
        <taxon>Bacteria</taxon>
        <taxon>Bacillati</taxon>
        <taxon>Bacillota</taxon>
        <taxon>Candidatus Fermentithermobacillia</taxon>
        <taxon>Candidatus Fermentithermobacillales</taxon>
        <taxon>Candidatus Fermentithermobacillaceae</taxon>
        <taxon>Candidatus Fermentithermobacillus</taxon>
    </lineage>
</organism>
<dbReference type="EC" id="2.5.1.17" evidence="1"/>
<dbReference type="Gene3D" id="3.40.50.300">
    <property type="entry name" value="P-loop containing nucleotide triphosphate hydrolases"/>
    <property type="match status" value="1"/>
</dbReference>
<keyword evidence="1" id="KW-0808">Transferase</keyword>
<dbReference type="GO" id="GO:0009236">
    <property type="term" value="P:cobalamin biosynthetic process"/>
    <property type="evidence" value="ECO:0007669"/>
    <property type="project" value="InterPro"/>
</dbReference>
<dbReference type="NCBIfam" id="NF004637">
    <property type="entry name" value="PRK05986.1"/>
    <property type="match status" value="1"/>
</dbReference>
<dbReference type="GO" id="GO:0008817">
    <property type="term" value="F:corrinoid adenosyltransferase activity"/>
    <property type="evidence" value="ECO:0007669"/>
    <property type="project" value="UniProtKB-EC"/>
</dbReference>
<dbReference type="Pfam" id="PF02572">
    <property type="entry name" value="CobA_CobO_BtuR"/>
    <property type="match status" value="1"/>
</dbReference>
<dbReference type="NCBIfam" id="TIGR00708">
    <property type="entry name" value="cobA"/>
    <property type="match status" value="1"/>
</dbReference>
<dbReference type="PIRSF" id="PIRSF015617">
    <property type="entry name" value="Adensltrnsf_CobA"/>
    <property type="match status" value="1"/>
</dbReference>
<dbReference type="PANTHER" id="PTHR46638:SF1">
    <property type="entry name" value="CORRINOID ADENOSYLTRANSFERASE"/>
    <property type="match status" value="1"/>
</dbReference>
<sequence>MESKGLVMVYTGNGKGKTTAALGLALRQVGWGRRVLFLQFMKGKGNVYGERIAAEKYLPLLEMEQHGRDEFVNLSNPDPVDVELAHRALERAKAALSSGKYGMVVLDEVNVAVACGLLCVEEVMGLIDSKPENVDLVLTGRYCPKEILDRADMVSEVQEVKHHYSKGVAARAGIEY</sequence>
<dbReference type="CDD" id="cd00561">
    <property type="entry name" value="CobA_ACA"/>
    <property type="match status" value="1"/>
</dbReference>